<dbReference type="KEGG" id="bbif:117213035"/>
<dbReference type="GeneID" id="117213035"/>
<gene>
    <name evidence="3" type="primary">LOC117213035</name>
</gene>
<keyword evidence="2" id="KW-1185">Reference proteome</keyword>
<evidence type="ECO:0000313" key="3">
    <source>
        <dbReference type="RefSeq" id="XP_033314135.1"/>
    </source>
</evidence>
<evidence type="ECO:0000313" key="2">
    <source>
        <dbReference type="Proteomes" id="UP000515164"/>
    </source>
</evidence>
<sequence length="224" mass="27396">MEAVVEKIEKMERVFEAVIEEIKYIYLEKQVEELKREMKEERKRRERRERETDREKGEWEWEKKELLGRIRRIGEDQDRAEREERRRNIVIKGVDWNEGSNEETVKEFINEKMRIGAEVEKAHMIKVGGGGKNTIIVATMKSMEEKIRIMKEKSKWEKGVYMDDDLTKKERDGKQHIRRVARERMEQGEYVRTGYKKLTIENKWYRWNENEERLEEERKRGEGK</sequence>
<keyword evidence="1" id="KW-0175">Coiled coil</keyword>
<evidence type="ECO:0000256" key="1">
    <source>
        <dbReference type="SAM" id="Coils"/>
    </source>
</evidence>
<organism evidence="2 3">
    <name type="scientific">Bombus bifarius</name>
    <dbReference type="NCBI Taxonomy" id="103933"/>
    <lineage>
        <taxon>Eukaryota</taxon>
        <taxon>Metazoa</taxon>
        <taxon>Ecdysozoa</taxon>
        <taxon>Arthropoda</taxon>
        <taxon>Hexapoda</taxon>
        <taxon>Insecta</taxon>
        <taxon>Pterygota</taxon>
        <taxon>Neoptera</taxon>
        <taxon>Endopterygota</taxon>
        <taxon>Hymenoptera</taxon>
        <taxon>Apocrita</taxon>
        <taxon>Aculeata</taxon>
        <taxon>Apoidea</taxon>
        <taxon>Anthophila</taxon>
        <taxon>Apidae</taxon>
        <taxon>Bombus</taxon>
        <taxon>Pyrobombus</taxon>
    </lineage>
</organism>
<protein>
    <submittedName>
        <fullName evidence="3">LOW QUALITY PROTEIN: stress response protein NST1-like</fullName>
    </submittedName>
</protein>
<feature type="coiled-coil region" evidence="1">
    <location>
        <begin position="1"/>
        <end position="83"/>
    </location>
</feature>
<dbReference type="RefSeq" id="XP_033314135.1">
    <property type="nucleotide sequence ID" value="XM_033458244.1"/>
</dbReference>
<proteinExistence type="predicted"/>
<dbReference type="AlphaFoldDB" id="A0A6P8NI64"/>
<name>A0A6P8NI64_9HYME</name>
<reference evidence="3" key="1">
    <citation type="submission" date="2025-08" db="UniProtKB">
        <authorList>
            <consortium name="RefSeq"/>
        </authorList>
    </citation>
    <scope>IDENTIFICATION</scope>
    <source>
        <tissue evidence="3">Muscle</tissue>
    </source>
</reference>
<dbReference type="Proteomes" id="UP000515164">
    <property type="component" value="Unplaced"/>
</dbReference>
<accession>A0A6P8NI64</accession>